<evidence type="ECO:0000256" key="1">
    <source>
        <dbReference type="SAM" id="MobiDB-lite"/>
    </source>
</evidence>
<proteinExistence type="predicted"/>
<protein>
    <submittedName>
        <fullName evidence="2">Uncharacterized protein</fullName>
    </submittedName>
</protein>
<dbReference type="RefSeq" id="WP_245125535.1">
    <property type="nucleotide sequence ID" value="NZ_CP095061.1"/>
</dbReference>
<gene>
    <name evidence="2" type="ORF">MUN86_11555</name>
</gene>
<keyword evidence="3" id="KW-1185">Reference proteome</keyword>
<evidence type="ECO:0000313" key="2">
    <source>
        <dbReference type="EMBL" id="UOQ68418.1"/>
    </source>
</evidence>
<sequence>MSTQPNSSTNDDSRADNRHRPPERTSYRTTTEPLIVTPTFLTRADATPRTLRPSTKVLPAAARARRWKTRTPSQLKLRWKLI</sequence>
<evidence type="ECO:0000313" key="3">
    <source>
        <dbReference type="Proteomes" id="UP000830401"/>
    </source>
</evidence>
<dbReference type="Proteomes" id="UP000830401">
    <property type="component" value="Chromosome"/>
</dbReference>
<reference evidence="2" key="1">
    <citation type="submission" date="2022-04" db="EMBL/GenBank/DDBJ databases">
        <title>Hymenobacter sp. isolated from the air.</title>
        <authorList>
            <person name="Won M."/>
            <person name="Lee C.-M."/>
            <person name="Woen H.-Y."/>
            <person name="Kwon S.-W."/>
        </authorList>
    </citation>
    <scope>NUCLEOTIDE SEQUENCE</scope>
    <source>
        <strain evidence="2">5420S-77</strain>
    </source>
</reference>
<dbReference type="EMBL" id="CP095061">
    <property type="protein sequence ID" value="UOQ68418.1"/>
    <property type="molecule type" value="Genomic_DNA"/>
</dbReference>
<feature type="compositionally biased region" description="Basic and acidic residues" evidence="1">
    <location>
        <begin position="11"/>
        <end position="26"/>
    </location>
</feature>
<feature type="compositionally biased region" description="Polar residues" evidence="1">
    <location>
        <begin position="1"/>
        <end position="10"/>
    </location>
</feature>
<feature type="region of interest" description="Disordered" evidence="1">
    <location>
        <begin position="1"/>
        <end position="33"/>
    </location>
</feature>
<accession>A0ABY4GC55</accession>
<name>A0ABY4GC55_9BACT</name>
<organism evidence="2 3">
    <name type="scientific">Hymenobacter volaticus</name>
    <dbReference type="NCBI Taxonomy" id="2932254"/>
    <lineage>
        <taxon>Bacteria</taxon>
        <taxon>Pseudomonadati</taxon>
        <taxon>Bacteroidota</taxon>
        <taxon>Cytophagia</taxon>
        <taxon>Cytophagales</taxon>
        <taxon>Hymenobacteraceae</taxon>
        <taxon>Hymenobacter</taxon>
    </lineage>
</organism>